<dbReference type="EMBL" id="BOOG01000015">
    <property type="protein sequence ID" value="GIH69482.1"/>
    <property type="molecule type" value="Genomic_DNA"/>
</dbReference>
<gene>
    <name evidence="1" type="ORF">Mth01_17350</name>
</gene>
<dbReference type="AlphaFoldDB" id="A0A8J3VYI8"/>
<proteinExistence type="predicted"/>
<dbReference type="Proteomes" id="UP000610966">
    <property type="component" value="Unassembled WGS sequence"/>
</dbReference>
<organism evidence="1 2">
    <name type="scientific">Sphaerimonospora thailandensis</name>
    <dbReference type="NCBI Taxonomy" id="795644"/>
    <lineage>
        <taxon>Bacteria</taxon>
        <taxon>Bacillati</taxon>
        <taxon>Actinomycetota</taxon>
        <taxon>Actinomycetes</taxon>
        <taxon>Streptosporangiales</taxon>
        <taxon>Streptosporangiaceae</taxon>
        <taxon>Sphaerimonospora</taxon>
    </lineage>
</organism>
<name>A0A8J3VYI8_9ACTN</name>
<evidence type="ECO:0000313" key="2">
    <source>
        <dbReference type="Proteomes" id="UP000610966"/>
    </source>
</evidence>
<keyword evidence="2" id="KW-1185">Reference proteome</keyword>
<comment type="caution">
    <text evidence="1">The sequence shown here is derived from an EMBL/GenBank/DDBJ whole genome shotgun (WGS) entry which is preliminary data.</text>
</comment>
<reference evidence="1" key="1">
    <citation type="submission" date="2021-01" db="EMBL/GenBank/DDBJ databases">
        <title>Whole genome shotgun sequence of Sphaerimonospora thailandensis NBRC 107569.</title>
        <authorList>
            <person name="Komaki H."/>
            <person name="Tamura T."/>
        </authorList>
    </citation>
    <scope>NUCLEOTIDE SEQUENCE</scope>
    <source>
        <strain evidence="1">NBRC 107569</strain>
    </source>
</reference>
<sequence length="82" mass="8518">MAPMASGADHYRDAERVLEDAKAAQPGSDQERFLLAAAQIHATLAQAAATALTGAVAAGYWDEQPDLVAWVEAAGVKPDVAK</sequence>
<accession>A0A8J3VYI8</accession>
<protein>
    <submittedName>
        <fullName evidence="1">Uncharacterized protein</fullName>
    </submittedName>
</protein>
<evidence type="ECO:0000313" key="1">
    <source>
        <dbReference type="EMBL" id="GIH69482.1"/>
    </source>
</evidence>